<accession>A0AAV2GPW2</accession>
<reference evidence="2 3" key="1">
    <citation type="submission" date="2024-04" db="EMBL/GenBank/DDBJ databases">
        <authorList>
            <person name="Fracassetti M."/>
        </authorList>
    </citation>
    <scope>NUCLEOTIDE SEQUENCE [LARGE SCALE GENOMIC DNA]</scope>
</reference>
<gene>
    <name evidence="2" type="ORF">LTRI10_LOCUS51488</name>
</gene>
<dbReference type="Pfam" id="PF03732">
    <property type="entry name" value="Retrotrans_gag"/>
    <property type="match status" value="1"/>
</dbReference>
<feature type="domain" description="Retrotransposon gag" evidence="1">
    <location>
        <begin position="25"/>
        <end position="101"/>
    </location>
</feature>
<evidence type="ECO:0000259" key="1">
    <source>
        <dbReference type="Pfam" id="PF03732"/>
    </source>
</evidence>
<proteinExistence type="predicted"/>
<dbReference type="Proteomes" id="UP001497516">
    <property type="component" value="Chromosome 9"/>
</dbReference>
<sequence>MTVWFSRVEQFFSFQRIPEDQKVNLASYHLEGDANQWWQWLRQTYQTEGLHIMLDTFSSELWTRFGTRAGTGFDEALSPIRQTGTLKDYLTEFERLGKTLPIFHTLDPLLPSKASTSRCQLTSIIDRGLRDPSVSVTKRCTADANWGYASIAMSPIPLLTAVRAENFG</sequence>
<evidence type="ECO:0000313" key="3">
    <source>
        <dbReference type="Proteomes" id="UP001497516"/>
    </source>
</evidence>
<dbReference type="AlphaFoldDB" id="A0AAV2GPW2"/>
<organism evidence="2 3">
    <name type="scientific">Linum trigynum</name>
    <dbReference type="NCBI Taxonomy" id="586398"/>
    <lineage>
        <taxon>Eukaryota</taxon>
        <taxon>Viridiplantae</taxon>
        <taxon>Streptophyta</taxon>
        <taxon>Embryophyta</taxon>
        <taxon>Tracheophyta</taxon>
        <taxon>Spermatophyta</taxon>
        <taxon>Magnoliopsida</taxon>
        <taxon>eudicotyledons</taxon>
        <taxon>Gunneridae</taxon>
        <taxon>Pentapetalae</taxon>
        <taxon>rosids</taxon>
        <taxon>fabids</taxon>
        <taxon>Malpighiales</taxon>
        <taxon>Linaceae</taxon>
        <taxon>Linum</taxon>
    </lineage>
</organism>
<dbReference type="EMBL" id="OZ034822">
    <property type="protein sequence ID" value="CAL1412179.1"/>
    <property type="molecule type" value="Genomic_DNA"/>
</dbReference>
<evidence type="ECO:0000313" key="2">
    <source>
        <dbReference type="EMBL" id="CAL1412179.1"/>
    </source>
</evidence>
<protein>
    <recommendedName>
        <fullName evidence="1">Retrotransposon gag domain-containing protein</fullName>
    </recommendedName>
</protein>
<dbReference type="InterPro" id="IPR005162">
    <property type="entry name" value="Retrotrans_gag_dom"/>
</dbReference>
<name>A0AAV2GPW2_9ROSI</name>
<keyword evidence="3" id="KW-1185">Reference proteome</keyword>